<keyword evidence="10" id="KW-1185">Reference proteome</keyword>
<evidence type="ECO:0000313" key="10">
    <source>
        <dbReference type="Proteomes" id="UP001321475"/>
    </source>
</evidence>
<keyword evidence="5" id="KW-0067">ATP-binding</keyword>
<evidence type="ECO:0000256" key="4">
    <source>
        <dbReference type="ARBA" id="ARBA00022741"/>
    </source>
</evidence>
<proteinExistence type="inferred from homology"/>
<keyword evidence="4" id="KW-0547">Nucleotide-binding</keyword>
<reference evidence="10" key="1">
    <citation type="journal article" date="2019" name="Int. J. Syst. Evol. Microbiol.">
        <title>The Global Catalogue of Microorganisms (GCM) 10K type strain sequencing project: providing services to taxonomists for standard genome sequencing and annotation.</title>
        <authorList>
            <consortium name="The Broad Institute Genomics Platform"/>
            <consortium name="The Broad Institute Genome Sequencing Center for Infectious Disease"/>
            <person name="Wu L."/>
            <person name="Ma J."/>
        </authorList>
    </citation>
    <scope>NUCLEOTIDE SEQUENCE [LARGE SCALE GENOMIC DNA]</scope>
    <source>
        <strain evidence="10">NBRC 108565</strain>
    </source>
</reference>
<sequence length="281" mass="30538">MTGAQTLKYFADLRGGVDQSYVDELAERLKADLGKKISEYSTGNRQKIGLIQAFMHKPELLILDEPNAGLDPLIQQEFMELMREVRAEGRTVFLSSHTLSEVERVADRVGIIRHGRLIVVERIDALKQKAIRRLDFEFAEAVPADLFAGVEGVRDVEAHETHVGVSYDGSVNAVLRAAMQHEVLNLHSRDADLEEIFLAYYRDGADEKDESSGPAGRTTSDESQDEAPASRSAARAARTGGAGGIGGTGGAGGTRRSTGRDTRRSAGRSTNRTRRGGADVD</sequence>
<dbReference type="InterPro" id="IPR050763">
    <property type="entry name" value="ABC_transporter_ATP-binding"/>
</dbReference>
<evidence type="ECO:0000256" key="2">
    <source>
        <dbReference type="ARBA" id="ARBA00005417"/>
    </source>
</evidence>
<comment type="subcellular location">
    <subcellularLocation>
        <location evidence="1">Cell membrane</location>
        <topology evidence="1">Peripheral membrane protein</topology>
    </subcellularLocation>
</comment>
<comment type="similarity">
    <text evidence="2">Belongs to the ABC transporter superfamily.</text>
</comment>
<dbReference type="SUPFAM" id="SSF52540">
    <property type="entry name" value="P-loop containing nucleoside triphosphate hydrolases"/>
    <property type="match status" value="1"/>
</dbReference>
<dbReference type="InterPro" id="IPR027417">
    <property type="entry name" value="P-loop_NTPase"/>
</dbReference>
<dbReference type="Pfam" id="PF13304">
    <property type="entry name" value="AAA_21"/>
    <property type="match status" value="1"/>
</dbReference>
<evidence type="ECO:0000256" key="7">
    <source>
        <dbReference type="SAM" id="MobiDB-lite"/>
    </source>
</evidence>
<organism evidence="9 10">
    <name type="scientific">Paraoerskovia sediminicola</name>
    <dbReference type="NCBI Taxonomy" id="1138587"/>
    <lineage>
        <taxon>Bacteria</taxon>
        <taxon>Bacillati</taxon>
        <taxon>Actinomycetota</taxon>
        <taxon>Actinomycetes</taxon>
        <taxon>Micrococcales</taxon>
        <taxon>Cellulomonadaceae</taxon>
        <taxon>Paraoerskovia</taxon>
    </lineage>
</organism>
<dbReference type="Gene3D" id="3.40.50.300">
    <property type="entry name" value="P-loop containing nucleotide triphosphate hydrolases"/>
    <property type="match status" value="1"/>
</dbReference>
<gene>
    <name evidence="9" type="ORF">GCM10025865_11110</name>
</gene>
<evidence type="ECO:0000259" key="8">
    <source>
        <dbReference type="Pfam" id="PF13304"/>
    </source>
</evidence>
<evidence type="ECO:0000256" key="3">
    <source>
        <dbReference type="ARBA" id="ARBA00022448"/>
    </source>
</evidence>
<keyword evidence="6" id="KW-0046">Antibiotic resistance</keyword>
<feature type="compositionally biased region" description="Low complexity" evidence="7">
    <location>
        <begin position="229"/>
        <end position="239"/>
    </location>
</feature>
<dbReference type="Proteomes" id="UP001321475">
    <property type="component" value="Chromosome"/>
</dbReference>
<feature type="region of interest" description="Disordered" evidence="7">
    <location>
        <begin position="206"/>
        <end position="281"/>
    </location>
</feature>
<accession>A0ABN6XA73</accession>
<feature type="domain" description="ATPase AAA-type core" evidence="8">
    <location>
        <begin position="37"/>
        <end position="98"/>
    </location>
</feature>
<dbReference type="PANTHER" id="PTHR42711">
    <property type="entry name" value="ABC TRANSPORTER ATP-BINDING PROTEIN"/>
    <property type="match status" value="1"/>
</dbReference>
<dbReference type="PANTHER" id="PTHR42711:SF5">
    <property type="entry name" value="ABC TRANSPORTER ATP-BINDING PROTEIN NATA"/>
    <property type="match status" value="1"/>
</dbReference>
<dbReference type="InterPro" id="IPR003959">
    <property type="entry name" value="ATPase_AAA_core"/>
</dbReference>
<evidence type="ECO:0000256" key="1">
    <source>
        <dbReference type="ARBA" id="ARBA00004202"/>
    </source>
</evidence>
<evidence type="ECO:0000313" key="9">
    <source>
        <dbReference type="EMBL" id="BDZ41812.1"/>
    </source>
</evidence>
<evidence type="ECO:0000256" key="6">
    <source>
        <dbReference type="ARBA" id="ARBA00023251"/>
    </source>
</evidence>
<dbReference type="EMBL" id="AP027729">
    <property type="protein sequence ID" value="BDZ41812.1"/>
    <property type="molecule type" value="Genomic_DNA"/>
</dbReference>
<protein>
    <recommendedName>
        <fullName evidence="8">ATPase AAA-type core domain-containing protein</fullName>
    </recommendedName>
</protein>
<evidence type="ECO:0000256" key="5">
    <source>
        <dbReference type="ARBA" id="ARBA00022840"/>
    </source>
</evidence>
<keyword evidence="3" id="KW-0813">Transport</keyword>
<feature type="compositionally biased region" description="Gly residues" evidence="7">
    <location>
        <begin position="240"/>
        <end position="253"/>
    </location>
</feature>
<name>A0ABN6XA73_9CELL</name>